<evidence type="ECO:0000259" key="1">
    <source>
        <dbReference type="PROSITE" id="PS51186"/>
    </source>
</evidence>
<dbReference type="SUPFAM" id="SSF55729">
    <property type="entry name" value="Acyl-CoA N-acyltransferases (Nat)"/>
    <property type="match status" value="1"/>
</dbReference>
<dbReference type="Pfam" id="PF13302">
    <property type="entry name" value="Acetyltransf_3"/>
    <property type="match status" value="1"/>
</dbReference>
<name>A0A9D1SPI3_9FIRM</name>
<feature type="domain" description="N-acetyltransferase" evidence="1">
    <location>
        <begin position="14"/>
        <end position="180"/>
    </location>
</feature>
<sequence>MQHLGTQELETERLLLCEFDKADFHEVFANWAGDRETTKFLTWQAHADETDTKRFLAEVTKNYWRDDYYHWKIMFGGEIVGSIEVTGADERSGHCELGWVVGKAWRGRGFMPEAASAVCAFLLEQVGYNRVEAYASVENASSTRVMEKIGMQKEGVLRSYFRLNSGKMTDIAIYSMLRADFLNEF</sequence>
<dbReference type="GO" id="GO:0016747">
    <property type="term" value="F:acyltransferase activity, transferring groups other than amino-acyl groups"/>
    <property type="evidence" value="ECO:0007669"/>
    <property type="project" value="InterPro"/>
</dbReference>
<dbReference type="Gene3D" id="3.40.630.30">
    <property type="match status" value="1"/>
</dbReference>
<comment type="caution">
    <text evidence="2">The sequence shown here is derived from an EMBL/GenBank/DDBJ whole genome shotgun (WGS) entry which is preliminary data.</text>
</comment>
<dbReference type="PROSITE" id="PS51186">
    <property type="entry name" value="GNAT"/>
    <property type="match status" value="1"/>
</dbReference>
<dbReference type="InterPro" id="IPR016181">
    <property type="entry name" value="Acyl_CoA_acyltransferase"/>
</dbReference>
<protein>
    <submittedName>
        <fullName evidence="2">GNAT family N-acetyltransferase</fullName>
    </submittedName>
</protein>
<reference evidence="2" key="1">
    <citation type="submission" date="2020-10" db="EMBL/GenBank/DDBJ databases">
        <authorList>
            <person name="Gilroy R."/>
        </authorList>
    </citation>
    <scope>NUCLEOTIDE SEQUENCE</scope>
    <source>
        <strain evidence="2">CHK176-6737</strain>
    </source>
</reference>
<reference evidence="2" key="2">
    <citation type="journal article" date="2021" name="PeerJ">
        <title>Extensive microbial diversity within the chicken gut microbiome revealed by metagenomics and culture.</title>
        <authorList>
            <person name="Gilroy R."/>
            <person name="Ravi A."/>
            <person name="Getino M."/>
            <person name="Pursley I."/>
            <person name="Horton D.L."/>
            <person name="Alikhan N.F."/>
            <person name="Baker D."/>
            <person name="Gharbi K."/>
            <person name="Hall N."/>
            <person name="Watson M."/>
            <person name="Adriaenssens E.M."/>
            <person name="Foster-Nyarko E."/>
            <person name="Jarju S."/>
            <person name="Secka A."/>
            <person name="Antonio M."/>
            <person name="Oren A."/>
            <person name="Chaudhuri R.R."/>
            <person name="La Ragione R."/>
            <person name="Hildebrand F."/>
            <person name="Pallen M.J."/>
        </authorList>
    </citation>
    <scope>NUCLEOTIDE SEQUENCE</scope>
    <source>
        <strain evidence="2">CHK176-6737</strain>
    </source>
</reference>
<dbReference type="InterPro" id="IPR051531">
    <property type="entry name" value="N-acetyltransferase"/>
</dbReference>
<gene>
    <name evidence="2" type="ORF">IAD23_06660</name>
</gene>
<dbReference type="Proteomes" id="UP000824125">
    <property type="component" value="Unassembled WGS sequence"/>
</dbReference>
<evidence type="ECO:0000313" key="2">
    <source>
        <dbReference type="EMBL" id="HIU69621.1"/>
    </source>
</evidence>
<accession>A0A9D1SPI3</accession>
<proteinExistence type="predicted"/>
<dbReference type="AlphaFoldDB" id="A0A9D1SPI3"/>
<organism evidence="2 3">
    <name type="scientific">Candidatus Scybalenecus merdavium</name>
    <dbReference type="NCBI Taxonomy" id="2840939"/>
    <lineage>
        <taxon>Bacteria</taxon>
        <taxon>Bacillati</taxon>
        <taxon>Bacillota</taxon>
        <taxon>Clostridia</taxon>
        <taxon>Eubacteriales</taxon>
        <taxon>Oscillospiraceae</taxon>
        <taxon>Oscillospiraceae incertae sedis</taxon>
        <taxon>Candidatus Scybalenecus</taxon>
    </lineage>
</organism>
<dbReference type="PANTHER" id="PTHR43792">
    <property type="entry name" value="GNAT FAMILY, PUTATIVE (AFU_ORTHOLOGUE AFUA_3G00765)-RELATED-RELATED"/>
    <property type="match status" value="1"/>
</dbReference>
<evidence type="ECO:0000313" key="3">
    <source>
        <dbReference type="Proteomes" id="UP000824125"/>
    </source>
</evidence>
<dbReference type="EMBL" id="DVNM01000036">
    <property type="protein sequence ID" value="HIU69621.1"/>
    <property type="molecule type" value="Genomic_DNA"/>
</dbReference>
<dbReference type="InterPro" id="IPR000182">
    <property type="entry name" value="GNAT_dom"/>
</dbReference>